<comment type="caution">
    <text evidence="1">The sequence shown here is derived from an EMBL/GenBank/DDBJ whole genome shotgun (WGS) entry which is preliminary data.</text>
</comment>
<protein>
    <submittedName>
        <fullName evidence="1">Uncharacterized protein</fullName>
    </submittedName>
</protein>
<evidence type="ECO:0000313" key="2">
    <source>
        <dbReference type="Proteomes" id="UP001190700"/>
    </source>
</evidence>
<dbReference type="Proteomes" id="UP001190700">
    <property type="component" value="Unassembled WGS sequence"/>
</dbReference>
<accession>A0AAE0FSN4</accession>
<organism evidence="1 2">
    <name type="scientific">Cymbomonas tetramitiformis</name>
    <dbReference type="NCBI Taxonomy" id="36881"/>
    <lineage>
        <taxon>Eukaryota</taxon>
        <taxon>Viridiplantae</taxon>
        <taxon>Chlorophyta</taxon>
        <taxon>Pyramimonadophyceae</taxon>
        <taxon>Pyramimonadales</taxon>
        <taxon>Pyramimonadaceae</taxon>
        <taxon>Cymbomonas</taxon>
    </lineage>
</organism>
<dbReference type="AlphaFoldDB" id="A0AAE0FSN4"/>
<sequence length="102" mass="11444">MVKRRNVELLAERREVKMQHEATRKKIQARSNSEEDAGLEEEIAGLKACHSCQEVRGKDEANLKQTTRPHTMPLASLASDKTIRAGQWQHANGGGMLASQYM</sequence>
<reference evidence="1 2" key="1">
    <citation type="journal article" date="2015" name="Genome Biol. Evol.">
        <title>Comparative Genomics of a Bacterivorous Green Alga Reveals Evolutionary Causalities and Consequences of Phago-Mixotrophic Mode of Nutrition.</title>
        <authorList>
            <person name="Burns J.A."/>
            <person name="Paasch A."/>
            <person name="Narechania A."/>
            <person name="Kim E."/>
        </authorList>
    </citation>
    <scope>NUCLEOTIDE SEQUENCE [LARGE SCALE GENOMIC DNA]</scope>
    <source>
        <strain evidence="1 2">PLY_AMNH</strain>
    </source>
</reference>
<gene>
    <name evidence="1" type="ORF">CYMTET_26750</name>
</gene>
<evidence type="ECO:0000313" key="1">
    <source>
        <dbReference type="EMBL" id="KAK3264516.1"/>
    </source>
</evidence>
<proteinExistence type="predicted"/>
<name>A0AAE0FSN4_9CHLO</name>
<keyword evidence="2" id="KW-1185">Reference proteome</keyword>
<dbReference type="EMBL" id="LGRX02014498">
    <property type="protein sequence ID" value="KAK3264516.1"/>
    <property type="molecule type" value="Genomic_DNA"/>
</dbReference>